<evidence type="ECO:0000313" key="1">
    <source>
        <dbReference type="EMBL" id="KAB0579164.1"/>
    </source>
</evidence>
<dbReference type="EMBL" id="VZPB01000039">
    <property type="protein sequence ID" value="KAB0579164.1"/>
    <property type="molecule type" value="Genomic_DNA"/>
</dbReference>
<dbReference type="AlphaFoldDB" id="A0A643FCV0"/>
<organism evidence="1 2">
    <name type="scientific">Ideonella dechloratans</name>
    <dbReference type="NCBI Taxonomy" id="36863"/>
    <lineage>
        <taxon>Bacteria</taxon>
        <taxon>Pseudomonadati</taxon>
        <taxon>Pseudomonadota</taxon>
        <taxon>Betaproteobacteria</taxon>
        <taxon>Burkholderiales</taxon>
        <taxon>Sphaerotilaceae</taxon>
        <taxon>Ideonella</taxon>
    </lineage>
</organism>
<name>A0A643FCV0_IDEDE</name>
<accession>A0A643FCV0</accession>
<evidence type="ECO:0000313" key="2">
    <source>
        <dbReference type="Proteomes" id="UP000430120"/>
    </source>
</evidence>
<dbReference type="Proteomes" id="UP000430120">
    <property type="component" value="Unassembled WGS sequence"/>
</dbReference>
<gene>
    <name evidence="1" type="ORF">F7Q92_15040</name>
</gene>
<comment type="caution">
    <text evidence="1">The sequence shown here is derived from an EMBL/GenBank/DDBJ whole genome shotgun (WGS) entry which is preliminary data.</text>
</comment>
<sequence>MDMVLVKTPNGALAPADEEARALIEKLKAGQGVRATIRRAMAPRQVCGYTSPVTSKKGVIGIGVPMHRCDESRSFSSAEYAASLSVPPVMAARMGERKLRRFAQAVPGTPTRSSCRPQLALGAAVFANRTAWRPIMAKTTCAPAQSPLQHARSVLGQSPRDVATYLSISTESLDWLSSVFKAIEMLHEKGGGEIHIKRLVGLGKYVADDIGNLIGCAHEDIVSAIEAAEEQEGGAA</sequence>
<reference evidence="1 2" key="1">
    <citation type="submission" date="2019-09" db="EMBL/GenBank/DDBJ databases">
        <title>Draft genome sequences of 48 bacterial type strains from the CCUG.</title>
        <authorList>
            <person name="Tunovic T."/>
            <person name="Pineiro-Iglesias B."/>
            <person name="Unosson C."/>
            <person name="Inganas E."/>
            <person name="Ohlen M."/>
            <person name="Cardew S."/>
            <person name="Jensie-Markopoulos S."/>
            <person name="Salva-Serra F."/>
            <person name="Jaen-Luchoro D."/>
            <person name="Karlsson R."/>
            <person name="Svensson-Stadler L."/>
            <person name="Chun J."/>
            <person name="Moore E."/>
        </authorList>
    </citation>
    <scope>NUCLEOTIDE SEQUENCE [LARGE SCALE GENOMIC DNA]</scope>
    <source>
        <strain evidence="1 2">CCUG 30977</strain>
    </source>
</reference>
<keyword evidence="2" id="KW-1185">Reference proteome</keyword>
<proteinExistence type="predicted"/>
<dbReference type="RefSeq" id="WP_151124935.1">
    <property type="nucleotide sequence ID" value="NZ_CP088082.1"/>
</dbReference>
<protein>
    <submittedName>
        <fullName evidence="1">Uncharacterized protein</fullName>
    </submittedName>
</protein>